<dbReference type="InParanoid" id="A0A2V0PMT7"/>
<feature type="compositionally biased region" description="Basic and acidic residues" evidence="1">
    <location>
        <begin position="30"/>
        <end position="43"/>
    </location>
</feature>
<gene>
    <name evidence="2" type="ORF">Rsub_13175</name>
</gene>
<accession>A0A2V0PMT7</accession>
<feature type="region of interest" description="Disordered" evidence="1">
    <location>
        <begin position="1"/>
        <end position="57"/>
    </location>
</feature>
<organism evidence="2 3">
    <name type="scientific">Raphidocelis subcapitata</name>
    <dbReference type="NCBI Taxonomy" id="307507"/>
    <lineage>
        <taxon>Eukaryota</taxon>
        <taxon>Viridiplantae</taxon>
        <taxon>Chlorophyta</taxon>
        <taxon>core chlorophytes</taxon>
        <taxon>Chlorophyceae</taxon>
        <taxon>CS clade</taxon>
        <taxon>Sphaeropleales</taxon>
        <taxon>Selenastraceae</taxon>
        <taxon>Raphidocelis</taxon>
    </lineage>
</organism>
<evidence type="ECO:0000256" key="1">
    <source>
        <dbReference type="SAM" id="MobiDB-lite"/>
    </source>
</evidence>
<protein>
    <submittedName>
        <fullName evidence="2">Uncharacterized protein</fullName>
    </submittedName>
</protein>
<sequence>MSKALLKKQLAALHSPDAPAPSTKGGVSKHAGDPERSKLEKVVKKAAKGPGKRPAGKDEIARLNLEYYRSTKAAQEATQALMNKLLGRPSTTTANDSDDDVFDI</sequence>
<evidence type="ECO:0000313" key="3">
    <source>
        <dbReference type="Proteomes" id="UP000247498"/>
    </source>
</evidence>
<feature type="compositionally biased region" description="Low complexity" evidence="1">
    <location>
        <begin position="1"/>
        <end position="13"/>
    </location>
</feature>
<evidence type="ECO:0000313" key="2">
    <source>
        <dbReference type="EMBL" id="GBG00413.1"/>
    </source>
</evidence>
<comment type="caution">
    <text evidence="2">The sequence shown here is derived from an EMBL/GenBank/DDBJ whole genome shotgun (WGS) entry which is preliminary data.</text>
</comment>
<reference evidence="2 3" key="1">
    <citation type="journal article" date="2018" name="Sci. Rep.">
        <title>Raphidocelis subcapitata (=Pseudokirchneriella subcapitata) provides an insight into genome evolution and environmental adaptations in the Sphaeropleales.</title>
        <authorList>
            <person name="Suzuki S."/>
            <person name="Yamaguchi H."/>
            <person name="Nakajima N."/>
            <person name="Kawachi M."/>
        </authorList>
    </citation>
    <scope>NUCLEOTIDE SEQUENCE [LARGE SCALE GENOMIC DNA]</scope>
    <source>
        <strain evidence="2 3">NIES-35</strain>
    </source>
</reference>
<dbReference type="AlphaFoldDB" id="A0A2V0PMT7"/>
<name>A0A2V0PMT7_9CHLO</name>
<dbReference type="EMBL" id="BDRX01000222">
    <property type="protein sequence ID" value="GBG00413.1"/>
    <property type="molecule type" value="Genomic_DNA"/>
</dbReference>
<keyword evidence="3" id="KW-1185">Reference proteome</keyword>
<dbReference type="Proteomes" id="UP000247498">
    <property type="component" value="Unassembled WGS sequence"/>
</dbReference>
<proteinExistence type="predicted"/>